<comment type="catalytic activity">
    <reaction evidence="2">
        <text>a ribonucleoside 5'-diphosphate + ATP = a ribonucleoside 5'-triphosphate + ADP</text>
        <dbReference type="Rhea" id="RHEA:18113"/>
        <dbReference type="ChEBI" id="CHEBI:30616"/>
        <dbReference type="ChEBI" id="CHEBI:57930"/>
        <dbReference type="ChEBI" id="CHEBI:61557"/>
        <dbReference type="ChEBI" id="CHEBI:456216"/>
        <dbReference type="EC" id="2.7.4.6"/>
    </reaction>
</comment>
<feature type="domain" description="Nucleoside diphosphate kinase-like" evidence="13">
    <location>
        <begin position="74"/>
        <end position="211"/>
    </location>
</feature>
<evidence type="ECO:0000256" key="5">
    <source>
        <dbReference type="ARBA" id="ARBA00022679"/>
    </source>
</evidence>
<keyword evidence="7 11" id="KW-0418">Kinase</keyword>
<keyword evidence="12" id="KW-1133">Transmembrane helix</keyword>
<comment type="similarity">
    <text evidence="4 9 10">Belongs to the NDK family.</text>
</comment>
<dbReference type="InterPro" id="IPR034907">
    <property type="entry name" value="NDK-like_dom"/>
</dbReference>
<comment type="catalytic activity">
    <reaction evidence="1 11">
        <text>a 2'-deoxyribonucleoside 5'-diphosphate + ATP = a 2'-deoxyribonucleoside 5'-triphosphate + ADP</text>
        <dbReference type="Rhea" id="RHEA:44640"/>
        <dbReference type="ChEBI" id="CHEBI:30616"/>
        <dbReference type="ChEBI" id="CHEBI:61560"/>
        <dbReference type="ChEBI" id="CHEBI:73316"/>
        <dbReference type="ChEBI" id="CHEBI:456216"/>
        <dbReference type="EC" id="2.7.4.6"/>
    </reaction>
</comment>
<protein>
    <recommendedName>
        <fullName evidence="11">Nucleoside diphosphate kinase</fullName>
        <ecNumber evidence="11">2.7.4.6</ecNumber>
    </recommendedName>
</protein>
<sequence length="221" mass="24000">MPAVGCHTIRVKGVDGEGVDCGIDRPSAYKALIEILFAIIAPLLLLLLLASLGFAQAESQICTVDSQLCKMSNTEQTFIMIKPDGVARGLVGEVIKRFEQKGYYLRALKMMNVPKELAEEHYVDLSSKPFYPGLCNYIVSGPVVATVWEGKGVVVTGRKLVGATNPLASEPGSIRGDFCIDVGRNVIHGSDAVESAKREIGLWFPEGLATNKPELKWVYES</sequence>
<dbReference type="EC" id="2.7.4.6" evidence="11"/>
<feature type="active site" description="Pros-phosphohistidine intermediate" evidence="9">
    <location>
        <position position="188"/>
    </location>
</feature>
<feature type="transmembrane region" description="Helical" evidence="12">
    <location>
        <begin position="35"/>
        <end position="55"/>
    </location>
</feature>
<organism evidence="14 15">
    <name type="scientific">Coccomyxa viridis</name>
    <dbReference type="NCBI Taxonomy" id="1274662"/>
    <lineage>
        <taxon>Eukaryota</taxon>
        <taxon>Viridiplantae</taxon>
        <taxon>Chlorophyta</taxon>
        <taxon>core chlorophytes</taxon>
        <taxon>Trebouxiophyceae</taxon>
        <taxon>Trebouxiophyceae incertae sedis</taxon>
        <taxon>Coccomyxaceae</taxon>
        <taxon>Coccomyxa</taxon>
    </lineage>
</organism>
<evidence type="ECO:0000256" key="1">
    <source>
        <dbReference type="ARBA" id="ARBA00000082"/>
    </source>
</evidence>
<evidence type="ECO:0000256" key="11">
    <source>
        <dbReference type="RuleBase" id="RU004013"/>
    </source>
</evidence>
<proteinExistence type="inferred from homology"/>
<comment type="caution">
    <text evidence="14">The sequence shown here is derived from an EMBL/GenBank/DDBJ whole genome shotgun (WGS) entry which is preliminary data.</text>
</comment>
<dbReference type="PANTHER" id="PTHR11349">
    <property type="entry name" value="NUCLEOSIDE DIPHOSPHATE KINASE"/>
    <property type="match status" value="1"/>
</dbReference>
<feature type="binding site" evidence="9">
    <location>
        <position position="158"/>
    </location>
    <ligand>
        <name>ATP</name>
        <dbReference type="ChEBI" id="CHEBI:30616"/>
    </ligand>
</feature>
<dbReference type="Pfam" id="PF00334">
    <property type="entry name" value="NDK"/>
    <property type="match status" value="1"/>
</dbReference>
<evidence type="ECO:0000256" key="7">
    <source>
        <dbReference type="ARBA" id="ARBA00022777"/>
    </source>
</evidence>
<evidence type="ECO:0000259" key="13">
    <source>
        <dbReference type="SMART" id="SM00562"/>
    </source>
</evidence>
<reference evidence="14 15" key="1">
    <citation type="submission" date="2023-10" db="EMBL/GenBank/DDBJ databases">
        <authorList>
            <person name="Maclean D."/>
            <person name="Macfadyen A."/>
        </authorList>
    </citation>
    <scope>NUCLEOTIDE SEQUENCE [LARGE SCALE GENOMIC DNA]</scope>
</reference>
<evidence type="ECO:0000256" key="10">
    <source>
        <dbReference type="RuleBase" id="RU004011"/>
    </source>
</evidence>
<evidence type="ECO:0000256" key="12">
    <source>
        <dbReference type="SAM" id="Phobius"/>
    </source>
</evidence>
<feature type="binding site" evidence="9">
    <location>
        <position position="185"/>
    </location>
    <ligand>
        <name>ATP</name>
        <dbReference type="ChEBI" id="CHEBI:30616"/>
    </ligand>
</feature>
<dbReference type="GO" id="GO:0006228">
    <property type="term" value="P:UTP biosynthetic process"/>
    <property type="evidence" value="ECO:0007669"/>
    <property type="project" value="InterPro"/>
</dbReference>
<dbReference type="PRINTS" id="PR01243">
    <property type="entry name" value="NUCDPKINASE"/>
</dbReference>
<dbReference type="InterPro" id="IPR001564">
    <property type="entry name" value="Nucleoside_diP_kinase"/>
</dbReference>
<evidence type="ECO:0000256" key="3">
    <source>
        <dbReference type="ARBA" id="ARBA00001946"/>
    </source>
</evidence>
<dbReference type="SUPFAM" id="SSF54919">
    <property type="entry name" value="Nucleoside diphosphate kinase, NDK"/>
    <property type="match status" value="1"/>
</dbReference>
<keyword evidence="12" id="KW-0472">Membrane</keyword>
<dbReference type="PROSITE" id="PS00469">
    <property type="entry name" value="NDPK"/>
    <property type="match status" value="1"/>
</dbReference>
<dbReference type="NCBIfam" id="NF001908">
    <property type="entry name" value="PRK00668.1"/>
    <property type="match status" value="1"/>
</dbReference>
<name>A0AAV1IGK6_9CHLO</name>
<feature type="binding site" evidence="9">
    <location>
        <position position="82"/>
    </location>
    <ligand>
        <name>ATP</name>
        <dbReference type="ChEBI" id="CHEBI:30616"/>
    </ligand>
</feature>
<dbReference type="Proteomes" id="UP001314263">
    <property type="component" value="Unassembled WGS sequence"/>
</dbReference>
<dbReference type="CDD" id="cd04413">
    <property type="entry name" value="NDPk_I"/>
    <property type="match status" value="1"/>
</dbReference>
<keyword evidence="6 11" id="KW-0547">Nucleotide-binding</keyword>
<dbReference type="EMBL" id="CAUYUE010000013">
    <property type="protein sequence ID" value="CAK0785826.1"/>
    <property type="molecule type" value="Genomic_DNA"/>
</dbReference>
<dbReference type="AlphaFoldDB" id="A0AAV1IGK6"/>
<dbReference type="GO" id="GO:0006241">
    <property type="term" value="P:CTP biosynthetic process"/>
    <property type="evidence" value="ECO:0007669"/>
    <property type="project" value="InterPro"/>
</dbReference>
<evidence type="ECO:0000256" key="8">
    <source>
        <dbReference type="ARBA" id="ARBA00022840"/>
    </source>
</evidence>
<feature type="binding site" evidence="9">
    <location>
        <position position="175"/>
    </location>
    <ligand>
        <name>ATP</name>
        <dbReference type="ChEBI" id="CHEBI:30616"/>
    </ligand>
</feature>
<keyword evidence="15" id="KW-1185">Reference proteome</keyword>
<evidence type="ECO:0000313" key="14">
    <source>
        <dbReference type="EMBL" id="CAK0785826.1"/>
    </source>
</evidence>
<dbReference type="InterPro" id="IPR036850">
    <property type="entry name" value="NDK-like_dom_sf"/>
</dbReference>
<dbReference type="GO" id="GO:0005524">
    <property type="term" value="F:ATP binding"/>
    <property type="evidence" value="ECO:0007669"/>
    <property type="project" value="UniProtKB-KW"/>
</dbReference>
<accession>A0AAV1IGK6</accession>
<dbReference type="Gene3D" id="3.30.70.141">
    <property type="entry name" value="Nucleoside diphosphate kinase-like domain"/>
    <property type="match status" value="1"/>
</dbReference>
<keyword evidence="5 11" id="KW-0808">Transferase</keyword>
<dbReference type="SMART" id="SM00562">
    <property type="entry name" value="NDK"/>
    <property type="match status" value="1"/>
</dbReference>
<evidence type="ECO:0000313" key="15">
    <source>
        <dbReference type="Proteomes" id="UP001314263"/>
    </source>
</evidence>
<keyword evidence="8 11" id="KW-0067">ATP-binding</keyword>
<evidence type="ECO:0000256" key="6">
    <source>
        <dbReference type="ARBA" id="ARBA00022741"/>
    </source>
</evidence>
<evidence type="ECO:0000256" key="4">
    <source>
        <dbReference type="ARBA" id="ARBA00008142"/>
    </source>
</evidence>
<dbReference type="FunFam" id="3.30.70.141:FF:000002">
    <property type="entry name" value="Nucleoside diphosphate kinase"/>
    <property type="match status" value="1"/>
</dbReference>
<gene>
    <name evidence="14" type="primary">NDKP1</name>
    <name evidence="14" type="ORF">CVIRNUC_009038</name>
</gene>
<keyword evidence="12" id="KW-0812">Transmembrane</keyword>
<dbReference type="GO" id="GO:0006183">
    <property type="term" value="P:GTP biosynthetic process"/>
    <property type="evidence" value="ECO:0007669"/>
    <property type="project" value="InterPro"/>
</dbReference>
<feature type="binding site" evidence="9">
    <location>
        <position position="130"/>
    </location>
    <ligand>
        <name>ATP</name>
        <dbReference type="ChEBI" id="CHEBI:30616"/>
    </ligand>
</feature>
<dbReference type="InterPro" id="IPR023005">
    <property type="entry name" value="Nucleoside_diP_kinase_AS"/>
</dbReference>
<dbReference type="PROSITE" id="PS51374">
    <property type="entry name" value="NDPK_LIKE"/>
    <property type="match status" value="1"/>
</dbReference>
<evidence type="ECO:0000256" key="9">
    <source>
        <dbReference type="PROSITE-ProRule" id="PRU00706"/>
    </source>
</evidence>
<evidence type="ECO:0000256" key="2">
    <source>
        <dbReference type="ARBA" id="ARBA00000937"/>
    </source>
</evidence>
<feature type="binding site" evidence="9">
    <location>
        <position position="164"/>
    </location>
    <ligand>
        <name>ATP</name>
        <dbReference type="ChEBI" id="CHEBI:30616"/>
    </ligand>
</feature>
<dbReference type="GO" id="GO:0004550">
    <property type="term" value="F:nucleoside diphosphate kinase activity"/>
    <property type="evidence" value="ECO:0007669"/>
    <property type="project" value="UniProtKB-EC"/>
</dbReference>
<comment type="cofactor">
    <cofactor evidence="3">
        <name>Mg(2+)</name>
        <dbReference type="ChEBI" id="CHEBI:18420"/>
    </cofactor>
</comment>
<dbReference type="HAMAP" id="MF_00451">
    <property type="entry name" value="NDP_kinase"/>
    <property type="match status" value="1"/>
</dbReference>